<dbReference type="Pfam" id="PF00400">
    <property type="entry name" value="WD40"/>
    <property type="match status" value="1"/>
</dbReference>
<feature type="coiled-coil region" evidence="6">
    <location>
        <begin position="12"/>
        <end position="39"/>
    </location>
</feature>
<evidence type="ECO:0000313" key="7">
    <source>
        <dbReference type="Ensembl" id="ENSNNAP00000028901.1"/>
    </source>
</evidence>
<dbReference type="InterPro" id="IPR015943">
    <property type="entry name" value="WD40/YVTN_repeat-like_dom_sf"/>
</dbReference>
<dbReference type="PROSITE" id="PS50294">
    <property type="entry name" value="WD_REPEATS_REGION"/>
    <property type="match status" value="1"/>
</dbReference>
<organism evidence="7 8">
    <name type="scientific">Naja naja</name>
    <name type="common">Indian cobra</name>
    <dbReference type="NCBI Taxonomy" id="35670"/>
    <lineage>
        <taxon>Eukaryota</taxon>
        <taxon>Metazoa</taxon>
        <taxon>Chordata</taxon>
        <taxon>Craniata</taxon>
        <taxon>Vertebrata</taxon>
        <taxon>Euteleostomi</taxon>
        <taxon>Lepidosauria</taxon>
        <taxon>Squamata</taxon>
        <taxon>Bifurcata</taxon>
        <taxon>Unidentata</taxon>
        <taxon>Episquamata</taxon>
        <taxon>Toxicofera</taxon>
        <taxon>Serpentes</taxon>
        <taxon>Colubroidea</taxon>
        <taxon>Elapidae</taxon>
        <taxon>Elapinae</taxon>
        <taxon>Naja</taxon>
    </lineage>
</organism>
<dbReference type="GO" id="GO:0007165">
    <property type="term" value="P:signal transduction"/>
    <property type="evidence" value="ECO:0007669"/>
    <property type="project" value="UniProtKB-KW"/>
</dbReference>
<dbReference type="InterPro" id="IPR036322">
    <property type="entry name" value="WD40_repeat_dom_sf"/>
</dbReference>
<dbReference type="OMA" id="NICTIYS"/>
<evidence type="ECO:0000256" key="3">
    <source>
        <dbReference type="ARBA" id="ARBA00022737"/>
    </source>
</evidence>
<feature type="repeat" description="WD" evidence="5">
    <location>
        <begin position="59"/>
        <end position="91"/>
    </location>
</feature>
<comment type="similarity">
    <text evidence="1">Belongs to the WD repeat G protein beta family.</text>
</comment>
<protein>
    <recommendedName>
        <fullName evidence="9">G protein subunit beta 5</fullName>
    </recommendedName>
</protein>
<proteinExistence type="inferred from homology"/>
<dbReference type="PANTHER" id="PTHR19850">
    <property type="entry name" value="GUANINE NUCLEOTIDE-BINDING PROTEIN BETA G PROTEIN BETA"/>
    <property type="match status" value="1"/>
</dbReference>
<evidence type="ECO:0000256" key="1">
    <source>
        <dbReference type="ARBA" id="ARBA00009768"/>
    </source>
</evidence>
<dbReference type="OrthoDB" id="10255630at2759"/>
<evidence type="ECO:0000313" key="8">
    <source>
        <dbReference type="Proteomes" id="UP000694559"/>
    </source>
</evidence>
<dbReference type="InterPro" id="IPR016346">
    <property type="entry name" value="G-protein_beta_1-5"/>
</dbReference>
<dbReference type="SUPFAM" id="SSF50978">
    <property type="entry name" value="WD40 repeat-like"/>
    <property type="match status" value="1"/>
</dbReference>
<keyword evidence="3" id="KW-0677">Repeat</keyword>
<evidence type="ECO:0000256" key="4">
    <source>
        <dbReference type="ARBA" id="ARBA00023224"/>
    </source>
</evidence>
<keyword evidence="4" id="KW-0807">Transducer</keyword>
<evidence type="ECO:0000256" key="2">
    <source>
        <dbReference type="ARBA" id="ARBA00022574"/>
    </source>
</evidence>
<keyword evidence="6" id="KW-0175">Coiled coil</keyword>
<reference evidence="7" key="1">
    <citation type="submission" date="2025-08" db="UniProtKB">
        <authorList>
            <consortium name="Ensembl"/>
        </authorList>
    </citation>
    <scope>IDENTIFICATION</scope>
</reference>
<dbReference type="Ensembl" id="ENSNNAT00000030314.1">
    <property type="protein sequence ID" value="ENSNNAP00000028901.1"/>
    <property type="gene ID" value="ENSNNAG00000018565.1"/>
</dbReference>
<dbReference type="SMART" id="SM00320">
    <property type="entry name" value="WD40"/>
    <property type="match status" value="1"/>
</dbReference>
<accession>A0A8C7E7B1</accession>
<sequence>MATEGLQEKESLAVLKTEAESLKGKLEEERAKLHDVELHQVAERVEALGQFVMKTRRTLKGHGNKVLCMDWCKDKRRVVSSSQDGKVIVWDAFTTNKVSCSRTSFPNKIGNSLKGLLDRGRREGKHTLFCLSYFFLQKFY</sequence>
<dbReference type="PRINTS" id="PR00319">
    <property type="entry name" value="GPROTEINB"/>
</dbReference>
<dbReference type="InterPro" id="IPR001632">
    <property type="entry name" value="WD40_G-protein_beta-like"/>
</dbReference>
<evidence type="ECO:0000256" key="6">
    <source>
        <dbReference type="SAM" id="Coils"/>
    </source>
</evidence>
<dbReference type="Proteomes" id="UP000694559">
    <property type="component" value="Unplaced"/>
</dbReference>
<dbReference type="GeneTree" id="ENSGT01000000214413"/>
<evidence type="ECO:0008006" key="9">
    <source>
        <dbReference type="Google" id="ProtNLM"/>
    </source>
</evidence>
<keyword evidence="2 5" id="KW-0853">WD repeat</keyword>
<reference evidence="7" key="2">
    <citation type="submission" date="2025-09" db="UniProtKB">
        <authorList>
            <consortium name="Ensembl"/>
        </authorList>
    </citation>
    <scope>IDENTIFICATION</scope>
</reference>
<name>A0A8C7E7B1_NAJNA</name>
<evidence type="ECO:0000256" key="5">
    <source>
        <dbReference type="PROSITE-ProRule" id="PRU00221"/>
    </source>
</evidence>
<dbReference type="AlphaFoldDB" id="A0A8C7E7B1"/>
<keyword evidence="8" id="KW-1185">Reference proteome</keyword>
<dbReference type="Gene3D" id="2.130.10.10">
    <property type="entry name" value="YVTN repeat-like/Quinoprotein amine dehydrogenase"/>
    <property type="match status" value="1"/>
</dbReference>
<dbReference type="InterPro" id="IPR001680">
    <property type="entry name" value="WD40_rpt"/>
</dbReference>
<dbReference type="PROSITE" id="PS50082">
    <property type="entry name" value="WD_REPEATS_2"/>
    <property type="match status" value="1"/>
</dbReference>